<gene>
    <name evidence="1" type="ORF">OIU77_001376</name>
</gene>
<dbReference type="EMBL" id="JAPFFI010000013">
    <property type="protein sequence ID" value="KAJ6370855.1"/>
    <property type="molecule type" value="Genomic_DNA"/>
</dbReference>
<sequence>MKWVLPLMEQSEQLQFQATTLLGAWTRHLTLLQWHPPLCITISDSIHESTGFSELKENGSFSWMNLV</sequence>
<protein>
    <submittedName>
        <fullName evidence="1">Uncharacterized protein</fullName>
    </submittedName>
</protein>
<evidence type="ECO:0000313" key="2">
    <source>
        <dbReference type="Proteomes" id="UP001141253"/>
    </source>
</evidence>
<organism evidence="1 2">
    <name type="scientific">Salix suchowensis</name>
    <dbReference type="NCBI Taxonomy" id="1278906"/>
    <lineage>
        <taxon>Eukaryota</taxon>
        <taxon>Viridiplantae</taxon>
        <taxon>Streptophyta</taxon>
        <taxon>Embryophyta</taxon>
        <taxon>Tracheophyta</taxon>
        <taxon>Spermatophyta</taxon>
        <taxon>Magnoliopsida</taxon>
        <taxon>eudicotyledons</taxon>
        <taxon>Gunneridae</taxon>
        <taxon>Pentapetalae</taxon>
        <taxon>rosids</taxon>
        <taxon>fabids</taxon>
        <taxon>Malpighiales</taxon>
        <taxon>Salicaceae</taxon>
        <taxon>Saliceae</taxon>
        <taxon>Salix</taxon>
    </lineage>
</organism>
<reference evidence="1" key="1">
    <citation type="submission" date="2022-10" db="EMBL/GenBank/DDBJ databases">
        <authorList>
            <person name="Hyden B.L."/>
            <person name="Feng K."/>
            <person name="Yates T."/>
            <person name="Jawdy S."/>
            <person name="Smart L.B."/>
            <person name="Muchero W."/>
        </authorList>
    </citation>
    <scope>NUCLEOTIDE SEQUENCE</scope>
    <source>
        <tissue evidence="1">Shoot tip</tissue>
    </source>
</reference>
<evidence type="ECO:0000313" key="1">
    <source>
        <dbReference type="EMBL" id="KAJ6370855.1"/>
    </source>
</evidence>
<accession>A0ABQ9B172</accession>
<dbReference type="Proteomes" id="UP001141253">
    <property type="component" value="Chromosome 17"/>
</dbReference>
<comment type="caution">
    <text evidence="1">The sequence shown here is derived from an EMBL/GenBank/DDBJ whole genome shotgun (WGS) entry which is preliminary data.</text>
</comment>
<proteinExistence type="predicted"/>
<name>A0ABQ9B172_9ROSI</name>
<keyword evidence="2" id="KW-1185">Reference proteome</keyword>
<feature type="non-terminal residue" evidence="1">
    <location>
        <position position="67"/>
    </location>
</feature>
<reference evidence="1" key="2">
    <citation type="journal article" date="2023" name="Int. J. Mol. Sci.">
        <title>De Novo Assembly and Annotation of 11 Diverse Shrub Willow (Salix) Genomes Reveals Novel Gene Organization in Sex-Linked Regions.</title>
        <authorList>
            <person name="Hyden B."/>
            <person name="Feng K."/>
            <person name="Yates T.B."/>
            <person name="Jawdy S."/>
            <person name="Cereghino C."/>
            <person name="Smart L.B."/>
            <person name="Muchero W."/>
        </authorList>
    </citation>
    <scope>NUCLEOTIDE SEQUENCE</scope>
    <source>
        <tissue evidence="1">Shoot tip</tissue>
    </source>
</reference>